<accession>A0A543FSG5</accession>
<gene>
    <name evidence="3" type="ORF">FB388_3926</name>
</gene>
<dbReference type="Proteomes" id="UP000319818">
    <property type="component" value="Unassembled WGS sequence"/>
</dbReference>
<dbReference type="PANTHER" id="PTHR38768">
    <property type="entry name" value="UPF0502 PROTEIN YCEH"/>
    <property type="match status" value="1"/>
</dbReference>
<dbReference type="InterPro" id="IPR036388">
    <property type="entry name" value="WH-like_DNA-bd_sf"/>
</dbReference>
<evidence type="ECO:0000259" key="2">
    <source>
        <dbReference type="Pfam" id="PF13649"/>
    </source>
</evidence>
<reference evidence="3 4" key="1">
    <citation type="submission" date="2019-06" db="EMBL/GenBank/DDBJ databases">
        <title>Sequencing the genomes of 1000 actinobacteria strains.</title>
        <authorList>
            <person name="Klenk H.-P."/>
        </authorList>
    </citation>
    <scope>NUCLEOTIDE SEQUENCE [LARGE SCALE GENOMIC DNA]</scope>
    <source>
        <strain evidence="3 4">DSM 45511</strain>
    </source>
</reference>
<dbReference type="Gene3D" id="1.10.10.10">
    <property type="entry name" value="Winged helix-like DNA-binding domain superfamily/Winged helix DNA-binding domain"/>
    <property type="match status" value="2"/>
</dbReference>
<dbReference type="CDD" id="cd02440">
    <property type="entry name" value="AdoMet_MTases"/>
    <property type="match status" value="1"/>
</dbReference>
<evidence type="ECO:0000256" key="1">
    <source>
        <dbReference type="HAMAP-Rule" id="MF_01584"/>
    </source>
</evidence>
<keyword evidence="4" id="KW-1185">Reference proteome</keyword>
<dbReference type="InterPro" id="IPR036390">
    <property type="entry name" value="WH_DNA-bd_sf"/>
</dbReference>
<organism evidence="3 4">
    <name type="scientific">Pseudonocardia cypriaca</name>
    <dbReference type="NCBI Taxonomy" id="882449"/>
    <lineage>
        <taxon>Bacteria</taxon>
        <taxon>Bacillati</taxon>
        <taxon>Actinomycetota</taxon>
        <taxon>Actinomycetes</taxon>
        <taxon>Pseudonocardiales</taxon>
        <taxon>Pseudonocardiaceae</taxon>
        <taxon>Pseudonocardia</taxon>
    </lineage>
</organism>
<name>A0A543FSG5_9PSEU</name>
<dbReference type="PANTHER" id="PTHR38768:SF1">
    <property type="entry name" value="UPF0502 PROTEIN YCEH"/>
    <property type="match status" value="1"/>
</dbReference>
<dbReference type="Pfam" id="PF13649">
    <property type="entry name" value="Methyltransf_25"/>
    <property type="match status" value="1"/>
</dbReference>
<evidence type="ECO:0000313" key="3">
    <source>
        <dbReference type="EMBL" id="TQM36741.1"/>
    </source>
</evidence>
<dbReference type="HAMAP" id="MF_01584">
    <property type="entry name" value="UPF0502"/>
    <property type="match status" value="1"/>
</dbReference>
<dbReference type="Gene3D" id="3.40.50.150">
    <property type="entry name" value="Vaccinia Virus protein VP39"/>
    <property type="match status" value="1"/>
</dbReference>
<feature type="domain" description="Methyltransferase" evidence="2">
    <location>
        <begin position="256"/>
        <end position="348"/>
    </location>
</feature>
<dbReference type="InterPro" id="IPR041698">
    <property type="entry name" value="Methyltransf_25"/>
</dbReference>
<comment type="similarity">
    <text evidence="1">Belongs to the UPF0502 family.</text>
</comment>
<proteinExistence type="inferred from homology"/>
<dbReference type="InterPro" id="IPR029063">
    <property type="entry name" value="SAM-dependent_MTases_sf"/>
</dbReference>
<dbReference type="SUPFAM" id="SSF53335">
    <property type="entry name" value="S-adenosyl-L-methionine-dependent methyltransferases"/>
    <property type="match status" value="1"/>
</dbReference>
<dbReference type="SUPFAM" id="SSF46785">
    <property type="entry name" value="Winged helix' DNA-binding domain"/>
    <property type="match status" value="2"/>
</dbReference>
<protein>
    <recommendedName>
        <fullName evidence="2">Methyltransferase domain-containing protein</fullName>
    </recommendedName>
</protein>
<comment type="caution">
    <text evidence="3">The sequence shown here is derived from an EMBL/GenBank/DDBJ whole genome shotgun (WGS) entry which is preliminary data.</text>
</comment>
<sequence>MPLIATVMIMMLGAYYAPGVAESRPQLSAVEQRVLGALLEKQRTVPASYPLTLNSLRTACNQASSRDPVTDYDDSLLQATLKELRDRELVRPVWSGAGSRVVKFHQRLEEHLGIGEPEVAVLTVLLLRGPQTPGELRTRTARLHPFEDRAEVEATLRGLAELSEPLVVELERRPGQQDHRWAHLLGPLPEAAAPPPPVDRDVVIAAGTEVRDARVLAGYDAAAAGYARELSAELAHKPFDRWLLDRIAGEADGGPVADVGTGPGHVAARLAASGASVVGVDLSPAMIDEARRLFPDLEFEVGDLTNLLRPRAAAGWSAITAWYAFVHMATSELPAVIAGLARVLVPGGRLAFALHVGEEVHHVDELFGAPVDLEFVLHDPSEVVAAVTAAGLVDVEWYLRSPLRDVEAPTDRLYVLARRPL</sequence>
<evidence type="ECO:0000313" key="4">
    <source>
        <dbReference type="Proteomes" id="UP000319818"/>
    </source>
</evidence>
<dbReference type="Pfam" id="PF04337">
    <property type="entry name" value="DUF480"/>
    <property type="match status" value="1"/>
</dbReference>
<dbReference type="InterPro" id="IPR007432">
    <property type="entry name" value="DUF480"/>
</dbReference>
<dbReference type="AlphaFoldDB" id="A0A543FSG5"/>
<dbReference type="EMBL" id="VFPH01000002">
    <property type="protein sequence ID" value="TQM36741.1"/>
    <property type="molecule type" value="Genomic_DNA"/>
</dbReference>